<dbReference type="PROSITE" id="PS52016">
    <property type="entry name" value="TONB_DEPENDENT_REC_3"/>
    <property type="match status" value="1"/>
</dbReference>
<dbReference type="Gene3D" id="2.170.130.10">
    <property type="entry name" value="TonB-dependent receptor, plug domain"/>
    <property type="match status" value="1"/>
</dbReference>
<dbReference type="InterPro" id="IPR008969">
    <property type="entry name" value="CarboxyPept-like_regulatory"/>
</dbReference>
<dbReference type="GO" id="GO:0009279">
    <property type="term" value="C:cell outer membrane"/>
    <property type="evidence" value="ECO:0007669"/>
    <property type="project" value="UniProtKB-SubCell"/>
</dbReference>
<protein>
    <submittedName>
        <fullName evidence="9">TonB-linked outer membrane protein, SusC/RagA family</fullName>
    </submittedName>
</protein>
<gene>
    <name evidence="9" type="ORF">SAMN04488101_10213</name>
</gene>
<evidence type="ECO:0000313" key="10">
    <source>
        <dbReference type="Proteomes" id="UP000192678"/>
    </source>
</evidence>
<keyword evidence="2 7" id="KW-0813">Transport</keyword>
<evidence type="ECO:0000256" key="6">
    <source>
        <dbReference type="ARBA" id="ARBA00023237"/>
    </source>
</evidence>
<dbReference type="AlphaFoldDB" id="A0A1W2B0G4"/>
<dbReference type="NCBIfam" id="TIGR04056">
    <property type="entry name" value="OMP_RagA_SusC"/>
    <property type="match status" value="1"/>
</dbReference>
<dbReference type="InterPro" id="IPR039426">
    <property type="entry name" value="TonB-dep_rcpt-like"/>
</dbReference>
<dbReference type="InterPro" id="IPR023997">
    <property type="entry name" value="TonB-dep_OMP_SusC/RagA_CS"/>
</dbReference>
<keyword evidence="6 7" id="KW-0998">Cell outer membrane</keyword>
<evidence type="ECO:0000259" key="8">
    <source>
        <dbReference type="Pfam" id="PF07715"/>
    </source>
</evidence>
<evidence type="ECO:0000256" key="3">
    <source>
        <dbReference type="ARBA" id="ARBA00022452"/>
    </source>
</evidence>
<dbReference type="NCBIfam" id="TIGR04057">
    <property type="entry name" value="SusC_RagA_signa"/>
    <property type="match status" value="1"/>
</dbReference>
<dbReference type="SUPFAM" id="SSF56935">
    <property type="entry name" value="Porins"/>
    <property type="match status" value="1"/>
</dbReference>
<dbReference type="InterPro" id="IPR023996">
    <property type="entry name" value="TonB-dep_OMP_SusC/RagA"/>
</dbReference>
<keyword evidence="5 7" id="KW-0472">Membrane</keyword>
<evidence type="ECO:0000256" key="7">
    <source>
        <dbReference type="PROSITE-ProRule" id="PRU01360"/>
    </source>
</evidence>
<organism evidence="9 10">
    <name type="scientific">Pedobacter nyackensis</name>
    <dbReference type="NCBI Taxonomy" id="475255"/>
    <lineage>
        <taxon>Bacteria</taxon>
        <taxon>Pseudomonadati</taxon>
        <taxon>Bacteroidota</taxon>
        <taxon>Sphingobacteriia</taxon>
        <taxon>Sphingobacteriales</taxon>
        <taxon>Sphingobacteriaceae</taxon>
        <taxon>Pedobacter</taxon>
    </lineage>
</organism>
<dbReference type="SUPFAM" id="SSF49464">
    <property type="entry name" value="Carboxypeptidase regulatory domain-like"/>
    <property type="match status" value="1"/>
</dbReference>
<dbReference type="Gene3D" id="2.40.170.20">
    <property type="entry name" value="TonB-dependent receptor, beta-barrel domain"/>
    <property type="match status" value="1"/>
</dbReference>
<dbReference type="InterPro" id="IPR012910">
    <property type="entry name" value="Plug_dom"/>
</dbReference>
<evidence type="ECO:0000256" key="5">
    <source>
        <dbReference type="ARBA" id="ARBA00023136"/>
    </source>
</evidence>
<dbReference type="Pfam" id="PF13715">
    <property type="entry name" value="CarbopepD_reg_2"/>
    <property type="match status" value="1"/>
</dbReference>
<evidence type="ECO:0000256" key="4">
    <source>
        <dbReference type="ARBA" id="ARBA00022692"/>
    </source>
</evidence>
<comment type="subcellular location">
    <subcellularLocation>
        <location evidence="1 7">Cell outer membrane</location>
        <topology evidence="1 7">Multi-pass membrane protein</topology>
    </subcellularLocation>
</comment>
<sequence>MYKIYTKKTGMPLGYASKLLLIMRLTTVLLIATIMQVSASSLAQKITLSKKNAPLDQVINDIRDQSGYDFIYKLGLLKTGKPVTVNFKNADLQEVLNYCFKDQPFTYVLVDKTVIVRQNAASIKAIPSVQNIQSGQQRIIIEGKVIDAFGKDIAGATIRVSESNQFTKTDQQGRFRLESVASNAILIISYVGYNTQRVAVSSLRRPATIILTESLTRLQEATIISTGLQHLSKNVAVGSVSVATAKDLENSGITTFDKALAGKLPGVYVRSVTGRPGETGQIIIRGVNTLTGNVEPLYVLDGMPLQEGEVSGGMNALISNGIGNIPPENIESITILKDATAAAIYGSRAANGVIVITTKTGKAGSDYINYSGKFGITQKPENKFNFMNSQEKIGFERDLYNNYHMPYERSGRVGQLLNLVENGSMTLAEAEQKIALLGQTNTNWIDELYRNAFSQSHNISMSGGNTKTTYFTSLNYQNSQGSLIENKFQTAGFNMKLSRFITEKLLVNLNLYSTFKRNVEGQAGMDPFKYAVFANPYEKPYNDDGSYAADMTYRSIPYTVGTAPALLYTDFNILRELRENKLTNTYGNVRGQIAVEYSFLKGFKYTGNVSGSYTSVQDKDESYAGTYRSWANNWLNRSSSFSNVLSDYNRGFLEEKSGRTMDYTVRNTLEYMKKINKHFVQAFTAFEFGGILNDRFNHFNPIYLQEYAIAGYPNWDLVPDTRFMNLDLTRLGGTSTRENRNASYIGSLVYSYDNRYVFNGNLRYDGVDIIGSKNQFSPLWSAGVKWNAHNESFFEKYNSVISRLVLSMGYGYRGSINRTALPFHTYTLGTAVYNNIPTALNFAYGNPVIKWEKKQETNLGAEVSLFNGRINTEFRYFKEKVNDLLDNTVTPPSVGRPSAIVNIGTMSNKGFEISARVEALKTKDLLWELSGNITQVKNNLDNVYEKFEPNIATSATRNIQGYPVNGWFGYKYSHVDPETGSLMVQARKKKTALVGTEVVTSYTDELVDLSKITTALLQSDYATYYLGHRDPELYGGFSTRLVYKSLEFATTFVLATGNQIMGFRDRREGPSGNTDDLTASRTNRLKDNLNRWSQAGDITNIPLYRIGTSSYTQYLISTDLEKGNYLKCNEMSFSWRAPKSLLKQTTLKTLKATLVANNLFMVSNYSGTDPETQTAFGYPNTKAYTLSLTVGF</sequence>
<dbReference type="InterPro" id="IPR036942">
    <property type="entry name" value="Beta-barrel_TonB_sf"/>
</dbReference>
<accession>A0A1W2B0G4</accession>
<evidence type="ECO:0000256" key="2">
    <source>
        <dbReference type="ARBA" id="ARBA00022448"/>
    </source>
</evidence>
<dbReference type="RefSeq" id="WP_084287465.1">
    <property type="nucleotide sequence ID" value="NZ_FWYB01000002.1"/>
</dbReference>
<dbReference type="EMBL" id="FWYB01000002">
    <property type="protein sequence ID" value="SMC66426.1"/>
    <property type="molecule type" value="Genomic_DNA"/>
</dbReference>
<feature type="domain" description="TonB-dependent receptor plug" evidence="8">
    <location>
        <begin position="237"/>
        <end position="353"/>
    </location>
</feature>
<reference evidence="9 10" key="1">
    <citation type="submission" date="2017-04" db="EMBL/GenBank/DDBJ databases">
        <authorList>
            <person name="Afonso C.L."/>
            <person name="Miller P.J."/>
            <person name="Scott M.A."/>
            <person name="Spackman E."/>
            <person name="Goraichik I."/>
            <person name="Dimitrov K.M."/>
            <person name="Suarez D.L."/>
            <person name="Swayne D.E."/>
        </authorList>
    </citation>
    <scope>NUCLEOTIDE SEQUENCE [LARGE SCALE GENOMIC DNA]</scope>
    <source>
        <strain evidence="9 10">DSM 19625</strain>
    </source>
</reference>
<keyword evidence="3 7" id="KW-1134">Transmembrane beta strand</keyword>
<keyword evidence="10" id="KW-1185">Reference proteome</keyword>
<evidence type="ECO:0000313" key="9">
    <source>
        <dbReference type="EMBL" id="SMC66426.1"/>
    </source>
</evidence>
<dbReference type="Pfam" id="PF07715">
    <property type="entry name" value="Plug"/>
    <property type="match status" value="1"/>
</dbReference>
<proteinExistence type="inferred from homology"/>
<keyword evidence="4 7" id="KW-0812">Transmembrane</keyword>
<dbReference type="Proteomes" id="UP000192678">
    <property type="component" value="Unassembled WGS sequence"/>
</dbReference>
<dbReference type="STRING" id="475255.SAMN04488101_10213"/>
<dbReference type="OrthoDB" id="9768177at2"/>
<dbReference type="InterPro" id="IPR037066">
    <property type="entry name" value="Plug_dom_sf"/>
</dbReference>
<evidence type="ECO:0000256" key="1">
    <source>
        <dbReference type="ARBA" id="ARBA00004571"/>
    </source>
</evidence>
<dbReference type="Gene3D" id="2.60.40.1120">
    <property type="entry name" value="Carboxypeptidase-like, regulatory domain"/>
    <property type="match status" value="1"/>
</dbReference>
<name>A0A1W2B0G4_9SPHI</name>
<comment type="similarity">
    <text evidence="7">Belongs to the TonB-dependent receptor family.</text>
</comment>